<evidence type="ECO:0000256" key="3">
    <source>
        <dbReference type="ARBA" id="ARBA00002284"/>
    </source>
</evidence>
<dbReference type="AlphaFoldDB" id="A0A249KG60"/>
<comment type="cofactor">
    <cofactor evidence="2">
        <name>Zn(2+)</name>
        <dbReference type="ChEBI" id="CHEBI:29105"/>
    </cofactor>
</comment>
<keyword evidence="8" id="KW-0479">Metal-binding</keyword>
<protein>
    <submittedName>
        <fullName evidence="15">3,4-dihydroxy 2-butanone 4-phosphate synthase / GTP cyclohydrolase II</fullName>
    </submittedName>
</protein>
<evidence type="ECO:0000256" key="5">
    <source>
        <dbReference type="ARBA" id="ARBA00004904"/>
    </source>
</evidence>
<reference evidence="15 16" key="1">
    <citation type="submission" date="2016-07" db="EMBL/GenBank/DDBJ databases">
        <title>High microdiversification within the ubiquitous acI lineage of Actinobacteria.</title>
        <authorList>
            <person name="Neuenschwander S.M."/>
            <person name="Salcher M."/>
            <person name="Ghai R."/>
            <person name="Pernthaler J."/>
        </authorList>
    </citation>
    <scope>NUCLEOTIDE SEQUENCE [LARGE SCALE GENOMIC DNA]</scope>
    <source>
        <strain evidence="15">MMS-IA-56</strain>
    </source>
</reference>
<dbReference type="InterPro" id="IPR036144">
    <property type="entry name" value="RibA-like_sf"/>
</dbReference>
<evidence type="ECO:0000256" key="9">
    <source>
        <dbReference type="ARBA" id="ARBA00022741"/>
    </source>
</evidence>
<keyword evidence="16" id="KW-1185">Reference proteome</keyword>
<comment type="function">
    <text evidence="3">Catalyzes the conversion of D-ribulose 5-phosphate to formate and 3,4-dihydroxy-2-butanone 4-phosphate.</text>
</comment>
<dbReference type="PIRSF" id="PIRSF001259">
    <property type="entry name" value="RibA"/>
    <property type="match status" value="1"/>
</dbReference>
<keyword evidence="9" id="KW-0547">Nucleotide-binding</keyword>
<dbReference type="PANTHER" id="PTHR21327">
    <property type="entry name" value="GTP CYCLOHYDROLASE II-RELATED"/>
    <property type="match status" value="1"/>
</dbReference>
<evidence type="ECO:0000256" key="4">
    <source>
        <dbReference type="ARBA" id="ARBA00004853"/>
    </source>
</evidence>
<comment type="similarity">
    <text evidence="6">In the N-terminal section; belongs to the DHBP synthase family.</text>
</comment>
<evidence type="ECO:0000313" key="16">
    <source>
        <dbReference type="Proteomes" id="UP000217215"/>
    </source>
</evidence>
<evidence type="ECO:0000256" key="8">
    <source>
        <dbReference type="ARBA" id="ARBA00022723"/>
    </source>
</evidence>
<evidence type="ECO:0000313" key="15">
    <source>
        <dbReference type="EMBL" id="ASY15757.1"/>
    </source>
</evidence>
<keyword evidence="11" id="KW-0862">Zinc</keyword>
<evidence type="ECO:0000256" key="10">
    <source>
        <dbReference type="ARBA" id="ARBA00022801"/>
    </source>
</evidence>
<feature type="domain" description="GTP cyclohydrolase II" evidence="14">
    <location>
        <begin position="222"/>
        <end position="373"/>
    </location>
</feature>
<dbReference type="InterPro" id="IPR032677">
    <property type="entry name" value="GTP_cyclohydro_II"/>
</dbReference>
<proteinExistence type="inferred from homology"/>
<dbReference type="SUPFAM" id="SSF55821">
    <property type="entry name" value="YrdC/RibB"/>
    <property type="match status" value="1"/>
</dbReference>
<gene>
    <name evidence="15" type="ORF">A1sIA56_02325</name>
</gene>
<dbReference type="Gene3D" id="3.90.870.10">
    <property type="entry name" value="DHBP synthase"/>
    <property type="match status" value="1"/>
</dbReference>
<name>A0A249KG60_9ACTN</name>
<evidence type="ECO:0000259" key="14">
    <source>
        <dbReference type="Pfam" id="PF00925"/>
    </source>
</evidence>
<dbReference type="Proteomes" id="UP000217215">
    <property type="component" value="Chromosome"/>
</dbReference>
<evidence type="ECO:0000256" key="1">
    <source>
        <dbReference type="ARBA" id="ARBA00000141"/>
    </source>
</evidence>
<dbReference type="CDD" id="cd00641">
    <property type="entry name" value="GTP_cyclohydro2"/>
    <property type="match status" value="1"/>
</dbReference>
<dbReference type="GO" id="GO:0009231">
    <property type="term" value="P:riboflavin biosynthetic process"/>
    <property type="evidence" value="ECO:0007669"/>
    <property type="project" value="UniProtKB-UniPathway"/>
</dbReference>
<evidence type="ECO:0000256" key="7">
    <source>
        <dbReference type="ARBA" id="ARBA00022619"/>
    </source>
</evidence>
<comment type="catalytic activity">
    <reaction evidence="13">
        <text>GTP + 4 H2O = 2,5-diamino-6-hydroxy-4-(5-phosphoribosylamino)-pyrimidine + formate + 2 phosphate + 3 H(+)</text>
        <dbReference type="Rhea" id="RHEA:23704"/>
        <dbReference type="ChEBI" id="CHEBI:15377"/>
        <dbReference type="ChEBI" id="CHEBI:15378"/>
        <dbReference type="ChEBI" id="CHEBI:15740"/>
        <dbReference type="ChEBI" id="CHEBI:37565"/>
        <dbReference type="ChEBI" id="CHEBI:43474"/>
        <dbReference type="ChEBI" id="CHEBI:58614"/>
        <dbReference type="EC" id="3.5.4.25"/>
    </reaction>
</comment>
<evidence type="ECO:0000256" key="13">
    <source>
        <dbReference type="ARBA" id="ARBA00049295"/>
    </source>
</evidence>
<dbReference type="NCBIfam" id="NF001591">
    <property type="entry name" value="PRK00393.1"/>
    <property type="match status" value="1"/>
</dbReference>
<dbReference type="NCBIfam" id="TIGR00506">
    <property type="entry name" value="ribB"/>
    <property type="match status" value="1"/>
</dbReference>
<comment type="pathway">
    <text evidence="4">Cofactor biosynthesis; riboflavin biosynthesis; 5-amino-6-(D-ribitylamino)uracil from GTP: step 1/4.</text>
</comment>
<organism evidence="15 16">
    <name type="scientific">Candidatus Planktophila sulfonica</name>
    <dbReference type="NCBI Taxonomy" id="1884904"/>
    <lineage>
        <taxon>Bacteria</taxon>
        <taxon>Bacillati</taxon>
        <taxon>Actinomycetota</taxon>
        <taxon>Actinomycetes</taxon>
        <taxon>Candidatus Nanopelagicales</taxon>
        <taxon>Candidatus Nanopelagicaceae</taxon>
        <taxon>Candidatus Planktophila</taxon>
    </lineage>
</organism>
<dbReference type="PANTHER" id="PTHR21327:SF18">
    <property type="entry name" value="3,4-DIHYDROXY-2-BUTANONE 4-PHOSPHATE SYNTHASE"/>
    <property type="match status" value="1"/>
</dbReference>
<dbReference type="SUPFAM" id="SSF142695">
    <property type="entry name" value="RibA-like"/>
    <property type="match status" value="1"/>
</dbReference>
<dbReference type="GO" id="GO:0005829">
    <property type="term" value="C:cytosol"/>
    <property type="evidence" value="ECO:0007669"/>
    <property type="project" value="TreeGrafter"/>
</dbReference>
<dbReference type="GO" id="GO:0046872">
    <property type="term" value="F:metal ion binding"/>
    <property type="evidence" value="ECO:0007669"/>
    <property type="project" value="UniProtKB-KW"/>
</dbReference>
<dbReference type="UniPathway" id="UPA00275">
    <property type="reaction ID" value="UER00399"/>
</dbReference>
<dbReference type="Pfam" id="PF00926">
    <property type="entry name" value="DHBP_synthase"/>
    <property type="match status" value="1"/>
</dbReference>
<dbReference type="InterPro" id="IPR000926">
    <property type="entry name" value="RibA"/>
</dbReference>
<evidence type="ECO:0000256" key="12">
    <source>
        <dbReference type="ARBA" id="ARBA00023134"/>
    </source>
</evidence>
<dbReference type="GO" id="GO:0008686">
    <property type="term" value="F:3,4-dihydroxy-2-butanone-4-phosphate synthase activity"/>
    <property type="evidence" value="ECO:0007669"/>
    <property type="project" value="UniProtKB-EC"/>
</dbReference>
<evidence type="ECO:0000256" key="11">
    <source>
        <dbReference type="ARBA" id="ARBA00022833"/>
    </source>
</evidence>
<dbReference type="KEGG" id="psuf:A1sIA56_02325"/>
<dbReference type="Pfam" id="PF00925">
    <property type="entry name" value="GTP_cyclohydro2"/>
    <property type="match status" value="1"/>
</dbReference>
<keyword evidence="7" id="KW-0686">Riboflavin biosynthesis</keyword>
<dbReference type="EMBL" id="CP016773">
    <property type="protein sequence ID" value="ASY15757.1"/>
    <property type="molecule type" value="Genomic_DNA"/>
</dbReference>
<dbReference type="GO" id="GO:0005525">
    <property type="term" value="F:GTP binding"/>
    <property type="evidence" value="ECO:0007669"/>
    <property type="project" value="UniProtKB-KW"/>
</dbReference>
<comment type="pathway">
    <text evidence="5">Cofactor biosynthesis; riboflavin biosynthesis; 2-hydroxy-3-oxobutyl phosphate from D-ribulose 5-phosphate: step 1/1.</text>
</comment>
<sequence>MLVENNFNAALDRFRRGELVIVVDDHDRENEGDLIMLAEKATAEKTAFMVRHTTGILCVAITSEHAHQLRLPYMVEQNQDVRKTAFTVSVDLAEGITTGVSAVERTKTICALGCATSRATDFIRPGHIYPLIAHKDGLAARGGHTEAGIALAELTGSYPAALLSEIVAEDGSMARGETLQAFAAQHQIPIISIAEIKRHQESLAPVARVSTYPTHEFEWVPVQLRDAEWDLATYPSLKHREQVVMRFCTEDKVPMVRIHSECFTGDVVHSQRCDCGQQLDASIAAIEAYGCGYIIYIRDHEGRGIGLTEKLKAYILQNEGLDTVDANLKLGHVVDSRDWSEAIAILKNLGVSAIKLLTNNPEKVKAVAESGIACEQVSLSVEPNEFNKKYLATKAERLGHTGGK</sequence>
<dbReference type="Gene3D" id="3.40.50.10990">
    <property type="entry name" value="GTP cyclohydrolase II"/>
    <property type="match status" value="1"/>
</dbReference>
<dbReference type="GO" id="GO:0003935">
    <property type="term" value="F:GTP cyclohydrolase II activity"/>
    <property type="evidence" value="ECO:0007669"/>
    <property type="project" value="UniProtKB-EC"/>
</dbReference>
<evidence type="ECO:0000256" key="6">
    <source>
        <dbReference type="ARBA" id="ARBA00005520"/>
    </source>
</evidence>
<keyword evidence="12" id="KW-0342">GTP-binding</keyword>
<dbReference type="InterPro" id="IPR017945">
    <property type="entry name" value="DHBP_synth_RibB-like_a/b_dom"/>
</dbReference>
<accession>A0A249KG60</accession>
<comment type="catalytic activity">
    <reaction evidence="1">
        <text>D-ribulose 5-phosphate = (2S)-2-hydroxy-3-oxobutyl phosphate + formate + H(+)</text>
        <dbReference type="Rhea" id="RHEA:18457"/>
        <dbReference type="ChEBI" id="CHEBI:15378"/>
        <dbReference type="ChEBI" id="CHEBI:15740"/>
        <dbReference type="ChEBI" id="CHEBI:58121"/>
        <dbReference type="ChEBI" id="CHEBI:58830"/>
        <dbReference type="EC" id="4.1.99.12"/>
    </reaction>
</comment>
<dbReference type="InterPro" id="IPR000422">
    <property type="entry name" value="DHBP_synthase_RibB"/>
</dbReference>
<keyword evidence="10 15" id="KW-0378">Hydrolase</keyword>
<evidence type="ECO:0000256" key="2">
    <source>
        <dbReference type="ARBA" id="ARBA00001947"/>
    </source>
</evidence>